<dbReference type="CDD" id="cd12148">
    <property type="entry name" value="fungal_TF_MHR"/>
    <property type="match status" value="1"/>
</dbReference>
<accession>A0A8H7KCV2</accession>
<dbReference type="GO" id="GO:0006351">
    <property type="term" value="P:DNA-templated transcription"/>
    <property type="evidence" value="ECO:0007669"/>
    <property type="project" value="InterPro"/>
</dbReference>
<protein>
    <recommendedName>
        <fullName evidence="3">Xylanolytic transcriptional activator regulatory domain-containing protein</fullName>
    </recommendedName>
</protein>
<dbReference type="GO" id="GO:0003677">
    <property type="term" value="F:DNA binding"/>
    <property type="evidence" value="ECO:0007669"/>
    <property type="project" value="InterPro"/>
</dbReference>
<feature type="region of interest" description="Disordered" evidence="2">
    <location>
        <begin position="55"/>
        <end position="129"/>
    </location>
</feature>
<evidence type="ECO:0000256" key="1">
    <source>
        <dbReference type="ARBA" id="ARBA00023242"/>
    </source>
</evidence>
<dbReference type="InterPro" id="IPR007219">
    <property type="entry name" value="XnlR_reg_dom"/>
</dbReference>
<sequence>MPKTPRHQTEAPSVRQWLRTSVSKLVINAELASDGKLDSLDQRLERMGRLVENLVAENRPGTRATSSASPLNESDPSPGVSISSGFGTSSPPVAPRVNLEQPKAQGTVSSAPAQEQQEGNSIPVTEGPSSFSAQSDFAVAFLKKVAGSDRDQGHVFDSLELQDALGHIVDVLHKQQGSLDMAFSATDAPAPVRVRPKMPPIEASVAVIKSTEDRAKIIIYHLSSVIDVPSISDMCLKVYFSQDYSDAELIILNAVLYFLFGQHDDQEENKAICAENLTNALARLSLYIKPSFDMTFALILGAVFAMESFKPLVSCTLITAAYQAAYSLGYHTRQKGADKGSDSPNKAGLLFWAIYFLERSFALGLGRSSTIPNSDITVPLPGGPKFPLNSGMNAYRNMVRTARLSGRVYEDLYSAEALHLPANVRQQKVAELTGELQDIRETHRQVREAIPINQSDPVMALKMKQLVEFIYHSDEIHCLSILTLIQRAAPLPLQVLQRPSLRSASYLLAVSSRSITDSCRCSRSEVLRLCLHR</sequence>
<dbReference type="GO" id="GO:0008270">
    <property type="term" value="F:zinc ion binding"/>
    <property type="evidence" value="ECO:0007669"/>
    <property type="project" value="InterPro"/>
</dbReference>
<dbReference type="PANTHER" id="PTHR46910:SF5">
    <property type="entry name" value="ZN(II)2CYS6 TRANSCRIPTION FACTOR (EUROFUNG)"/>
    <property type="match status" value="1"/>
</dbReference>
<feature type="domain" description="Xylanolytic transcriptional activator regulatory" evidence="3">
    <location>
        <begin position="314"/>
        <end position="387"/>
    </location>
</feature>
<dbReference type="GO" id="GO:0003700">
    <property type="term" value="F:DNA-binding transcription factor activity"/>
    <property type="evidence" value="ECO:0007669"/>
    <property type="project" value="InterPro"/>
</dbReference>
<dbReference type="Pfam" id="PF04082">
    <property type="entry name" value="Fungal_trans"/>
    <property type="match status" value="1"/>
</dbReference>
<dbReference type="InterPro" id="IPR050987">
    <property type="entry name" value="AtrR-like"/>
</dbReference>
<evidence type="ECO:0000313" key="5">
    <source>
        <dbReference type="Proteomes" id="UP000616885"/>
    </source>
</evidence>
<feature type="compositionally biased region" description="Polar residues" evidence="2">
    <location>
        <begin position="104"/>
        <end position="129"/>
    </location>
</feature>
<dbReference type="AlphaFoldDB" id="A0A8H7KCV2"/>
<evidence type="ECO:0000259" key="3">
    <source>
        <dbReference type="SMART" id="SM00906"/>
    </source>
</evidence>
<evidence type="ECO:0000313" key="4">
    <source>
        <dbReference type="EMBL" id="KAF9748338.1"/>
    </source>
</evidence>
<dbReference type="Proteomes" id="UP000616885">
    <property type="component" value="Unassembled WGS sequence"/>
</dbReference>
<comment type="caution">
    <text evidence="4">The sequence shown here is derived from an EMBL/GenBank/DDBJ whole genome shotgun (WGS) entry which is preliminary data.</text>
</comment>
<dbReference type="SMART" id="SM00906">
    <property type="entry name" value="Fungal_trans"/>
    <property type="match status" value="1"/>
</dbReference>
<reference evidence="4" key="1">
    <citation type="submission" date="2020-10" db="EMBL/GenBank/DDBJ databases">
        <title>High-Quality Genome Resource of Clonostachys rosea strain S41 by Oxford Nanopore Long-Read Sequencing.</title>
        <authorList>
            <person name="Wang H."/>
        </authorList>
    </citation>
    <scope>NUCLEOTIDE SEQUENCE</scope>
    <source>
        <strain evidence="4">S41</strain>
    </source>
</reference>
<evidence type="ECO:0000256" key="2">
    <source>
        <dbReference type="SAM" id="MobiDB-lite"/>
    </source>
</evidence>
<dbReference type="EMBL" id="JADCTT010000009">
    <property type="protein sequence ID" value="KAF9748338.1"/>
    <property type="molecule type" value="Genomic_DNA"/>
</dbReference>
<gene>
    <name evidence="4" type="ORF">IM811_017843</name>
</gene>
<keyword evidence="1" id="KW-0539">Nucleus</keyword>
<proteinExistence type="predicted"/>
<name>A0A8H7KCV2_BIOOC</name>
<organism evidence="4 5">
    <name type="scientific">Bionectria ochroleuca</name>
    <name type="common">Gliocladium roseum</name>
    <dbReference type="NCBI Taxonomy" id="29856"/>
    <lineage>
        <taxon>Eukaryota</taxon>
        <taxon>Fungi</taxon>
        <taxon>Dikarya</taxon>
        <taxon>Ascomycota</taxon>
        <taxon>Pezizomycotina</taxon>
        <taxon>Sordariomycetes</taxon>
        <taxon>Hypocreomycetidae</taxon>
        <taxon>Hypocreales</taxon>
        <taxon>Bionectriaceae</taxon>
        <taxon>Clonostachys</taxon>
    </lineage>
</organism>
<feature type="compositionally biased region" description="Polar residues" evidence="2">
    <location>
        <begin position="63"/>
        <end position="91"/>
    </location>
</feature>
<dbReference type="PANTHER" id="PTHR46910">
    <property type="entry name" value="TRANSCRIPTION FACTOR PDR1"/>
    <property type="match status" value="1"/>
</dbReference>